<sequence>MMDFEKLRSENKKKERIFIAKSRLRTYGKDLVIKEGVEAKISILEDSLSIGASWSSPDATKGGGSKQEDKMVDVFDDIDKLKRTLLQIDLDTRAIAFAIKGLSKEEMFIVKNMWMAETRTEAMSFQEVADRLHYSKSTVRRMSDKALLYIYKRLYLIEGPDVDVR</sequence>
<evidence type="ECO:0000313" key="1">
    <source>
        <dbReference type="EMBL" id="ACV28857.1"/>
    </source>
</evidence>
<protein>
    <submittedName>
        <fullName evidence="1">Uncharacterized protein</fullName>
    </submittedName>
</protein>
<dbReference type="STRING" id="525919.Apre_0829"/>
<gene>
    <name evidence="1" type="ordered locus">Apre_0829</name>
</gene>
<organism evidence="1 2">
    <name type="scientific">Anaerococcus prevotii (strain ATCC 9321 / DSM 20548 / JCM 6508 / NCTC 11806 / PC1)</name>
    <name type="common">Peptostreptococcus prevotii</name>
    <name type="synonym">Peptococcus prevotii</name>
    <dbReference type="NCBI Taxonomy" id="525919"/>
    <lineage>
        <taxon>Bacteria</taxon>
        <taxon>Bacillati</taxon>
        <taxon>Bacillota</taxon>
        <taxon>Tissierellia</taxon>
        <taxon>Tissierellales</taxon>
        <taxon>Peptoniphilaceae</taxon>
        <taxon>Anaerococcus</taxon>
    </lineage>
</organism>
<dbReference type="Proteomes" id="UP000002294">
    <property type="component" value="Chromosome"/>
</dbReference>
<dbReference type="RefSeq" id="WP_015777760.1">
    <property type="nucleotide sequence ID" value="NC_013171.1"/>
</dbReference>
<name>C7RH96_ANAPD</name>
<dbReference type="eggNOG" id="ENOG5030GIS">
    <property type="taxonomic scope" value="Bacteria"/>
</dbReference>
<dbReference type="KEGG" id="apr:Apre_0829"/>
<proteinExistence type="predicted"/>
<dbReference type="HOGENOM" id="CLU_1607454_0_0_9"/>
<dbReference type="AlphaFoldDB" id="C7RH96"/>
<accession>C7RH96</accession>
<keyword evidence="2" id="KW-1185">Reference proteome</keyword>
<evidence type="ECO:0000313" key="2">
    <source>
        <dbReference type="Proteomes" id="UP000002294"/>
    </source>
</evidence>
<dbReference type="InterPro" id="IPR013324">
    <property type="entry name" value="RNA_pol_sigma_r3/r4-like"/>
</dbReference>
<dbReference type="Gene3D" id="1.20.140.160">
    <property type="match status" value="1"/>
</dbReference>
<dbReference type="EMBL" id="CP001708">
    <property type="protein sequence ID" value="ACV28857.1"/>
    <property type="molecule type" value="Genomic_DNA"/>
</dbReference>
<reference evidence="1 2" key="1">
    <citation type="journal article" date="2009" name="Stand. Genomic Sci.">
        <title>Complete genome sequence of Anaerococcus prevotii type strain (PC1).</title>
        <authorList>
            <person name="Labutti K."/>
            <person name="Pukall R."/>
            <person name="Steenblock K."/>
            <person name="Glavina Del Rio T."/>
            <person name="Tice H."/>
            <person name="Copeland A."/>
            <person name="Cheng J.F."/>
            <person name="Lucas S."/>
            <person name="Chen F."/>
            <person name="Nolan M."/>
            <person name="Bruce D."/>
            <person name="Goodwin L."/>
            <person name="Pitluck S."/>
            <person name="Ivanova N."/>
            <person name="Mavromatis K."/>
            <person name="Ovchinnikova G."/>
            <person name="Pati A."/>
            <person name="Chen A."/>
            <person name="Palaniappan K."/>
            <person name="Land M."/>
            <person name="Hauser L."/>
            <person name="Chang Y.J."/>
            <person name="Jeffries C.D."/>
            <person name="Chain P."/>
            <person name="Saunders E."/>
            <person name="Brettin T."/>
            <person name="Detter J.C."/>
            <person name="Han C."/>
            <person name="Goker M."/>
            <person name="Bristow J."/>
            <person name="Eisen J.A."/>
            <person name="Markowitz V."/>
            <person name="Hugenholtz P."/>
            <person name="Kyrpides N.C."/>
            <person name="Klenk H.P."/>
            <person name="Lapidus A."/>
        </authorList>
    </citation>
    <scope>NUCLEOTIDE SEQUENCE [LARGE SCALE GENOMIC DNA]</scope>
    <source>
        <strain evidence="2">ATCC 9321 / DSM 20548 / JCM 6508 / NCTC 11806 / PC1</strain>
    </source>
</reference>
<dbReference type="SUPFAM" id="SSF88659">
    <property type="entry name" value="Sigma3 and sigma4 domains of RNA polymerase sigma factors"/>
    <property type="match status" value="1"/>
</dbReference>